<feature type="domain" description="Putative auto-transporter adhesin head GIN" evidence="2">
    <location>
        <begin position="48"/>
        <end position="228"/>
    </location>
</feature>
<dbReference type="PANTHER" id="PTHR39200:SF1">
    <property type="entry name" value="AUTO-TRANSPORTER ADHESIN HEAD GIN DOMAIN-CONTAINING PROTEIN-RELATED"/>
    <property type="match status" value="1"/>
</dbReference>
<gene>
    <name evidence="3" type="ORF">B3C1_15287</name>
</gene>
<evidence type="ECO:0000259" key="2">
    <source>
        <dbReference type="Pfam" id="PF10988"/>
    </source>
</evidence>
<dbReference type="OrthoDB" id="5585143at2"/>
<accession>K2J3L9</accession>
<evidence type="ECO:0000313" key="3">
    <source>
        <dbReference type="EMBL" id="EKE69487.1"/>
    </source>
</evidence>
<dbReference type="PANTHER" id="PTHR39200">
    <property type="entry name" value="HYPOTHETICAL EXPORTED PROTEIN"/>
    <property type="match status" value="1"/>
</dbReference>
<sequence>MKPKHLVICTAALLLSSAHFSAFAWWGNDDIKGNGNVTEQSQSLGKVDEISLALPAQVKVVAGEGKLSIKAEENLLPYITVTEKGDELEIGTKKGYSLNPKKPIEISISVEALSSLSLAGSGDVVVGAFSGEELDLDLAGAASLVMDKADYRSIDIDIAGSGDVVIKDGQSDELSVDIAGSGDVDTSKVQAAKADIDIAGSGDVSLRAKDSLDISVAGSGDVVYFGNPSIKQSVMGSGNVTRKGD</sequence>
<comment type="caution">
    <text evidence="3">The sequence shown here is derived from an EMBL/GenBank/DDBJ whole genome shotgun (WGS) entry which is preliminary data.</text>
</comment>
<dbReference type="InterPro" id="IPR021255">
    <property type="entry name" value="DUF2807"/>
</dbReference>
<keyword evidence="1" id="KW-0732">Signal</keyword>
<reference evidence="3 4" key="1">
    <citation type="journal article" date="2012" name="J. Bacteriol.">
        <title>Genome Sequence of Gallaecimonas xiamenensis Type Strain 3-C-1.</title>
        <authorList>
            <person name="Lai Q."/>
            <person name="Wang L."/>
            <person name="Wang W."/>
            <person name="Shao Z."/>
        </authorList>
    </citation>
    <scope>NUCLEOTIDE SEQUENCE [LARGE SCALE GENOMIC DNA]</scope>
    <source>
        <strain evidence="3 4">3-C-1</strain>
    </source>
</reference>
<dbReference type="Pfam" id="PF10988">
    <property type="entry name" value="DUF2807"/>
    <property type="match status" value="1"/>
</dbReference>
<proteinExistence type="predicted"/>
<organism evidence="3 4">
    <name type="scientific">Gallaecimonas xiamenensis 3-C-1</name>
    <dbReference type="NCBI Taxonomy" id="745411"/>
    <lineage>
        <taxon>Bacteria</taxon>
        <taxon>Pseudomonadati</taxon>
        <taxon>Pseudomonadota</taxon>
        <taxon>Gammaproteobacteria</taxon>
        <taxon>Enterobacterales</taxon>
        <taxon>Gallaecimonadaceae</taxon>
        <taxon>Gallaecimonas</taxon>
    </lineage>
</organism>
<feature type="chain" id="PRO_5003858966" description="Putative auto-transporter adhesin head GIN domain-containing protein" evidence="1">
    <location>
        <begin position="25"/>
        <end position="245"/>
    </location>
</feature>
<keyword evidence="4" id="KW-1185">Reference proteome</keyword>
<protein>
    <recommendedName>
        <fullName evidence="2">Putative auto-transporter adhesin head GIN domain-containing protein</fullName>
    </recommendedName>
</protein>
<dbReference type="eggNOG" id="COG3595">
    <property type="taxonomic scope" value="Bacteria"/>
</dbReference>
<dbReference type="STRING" id="745411.B3C1_15287"/>
<dbReference type="PATRIC" id="fig|745411.4.peg.3006"/>
<dbReference type="Gene3D" id="2.160.20.120">
    <property type="match status" value="1"/>
</dbReference>
<dbReference type="EMBL" id="AMRI01000024">
    <property type="protein sequence ID" value="EKE69487.1"/>
    <property type="molecule type" value="Genomic_DNA"/>
</dbReference>
<dbReference type="AlphaFoldDB" id="K2J3L9"/>
<evidence type="ECO:0000256" key="1">
    <source>
        <dbReference type="SAM" id="SignalP"/>
    </source>
</evidence>
<name>K2J3L9_9GAMM</name>
<evidence type="ECO:0000313" key="4">
    <source>
        <dbReference type="Proteomes" id="UP000006755"/>
    </source>
</evidence>
<dbReference type="Proteomes" id="UP000006755">
    <property type="component" value="Unassembled WGS sequence"/>
</dbReference>
<feature type="signal peptide" evidence="1">
    <location>
        <begin position="1"/>
        <end position="24"/>
    </location>
</feature>
<dbReference type="RefSeq" id="WP_008485933.1">
    <property type="nucleotide sequence ID" value="NZ_AMRI01000024.1"/>
</dbReference>